<comment type="caution">
    <text evidence="1">The sequence shown here is derived from an EMBL/GenBank/DDBJ whole genome shotgun (WGS) entry which is preliminary data.</text>
</comment>
<evidence type="ECO:0000313" key="1">
    <source>
        <dbReference type="EMBL" id="TQV83331.1"/>
    </source>
</evidence>
<reference evidence="1 2" key="1">
    <citation type="submission" date="2019-06" db="EMBL/GenBank/DDBJ databases">
        <title>Whole genome sequence for Rhodospirillaceae sp. R148.</title>
        <authorList>
            <person name="Wang G."/>
        </authorList>
    </citation>
    <scope>NUCLEOTIDE SEQUENCE [LARGE SCALE GENOMIC DNA]</scope>
    <source>
        <strain evidence="1 2">R148</strain>
    </source>
</reference>
<sequence>MNKAVSYLPPGAAPPGTAWFLATSKSGLGHLRRISNIAVHLAQDDTRPVLGLMTNAEVSGLEERDQAAYSHVRLAERAQMASRLAAESVSGVIVDTALVPGIERQDSPLVLVLREMPKDRLEGFRLPGGRPWDLVIVPNPEDHWMPDTDSGFARDIAAVGWIYRPSDALPRPPAPSPRLLIATGGGGKADGATRLRRQIDDMITSLRRRISKAFTVEQALAARAPSQARLKEADRVFDPGGALNDCFGAADIVVSTAGYNSVLELAATDTPTMLVPIARSIDDQLARAELWGPRLGCYLNVAAPGMGLDWLAYQIETPSRRPVWNLGPSGGAEAARRILRLLS</sequence>
<dbReference type="Proteomes" id="UP000315252">
    <property type="component" value="Unassembled WGS sequence"/>
</dbReference>
<protein>
    <recommendedName>
        <fullName evidence="3">Glycosyl transferase family 28 C-terminal domain-containing protein</fullName>
    </recommendedName>
</protein>
<dbReference type="Gene3D" id="3.40.50.2000">
    <property type="entry name" value="Glycogen Phosphorylase B"/>
    <property type="match status" value="1"/>
</dbReference>
<proteinExistence type="predicted"/>
<organism evidence="1 2">
    <name type="scientific">Denitrobaculum tricleocarpae</name>
    <dbReference type="NCBI Taxonomy" id="2591009"/>
    <lineage>
        <taxon>Bacteria</taxon>
        <taxon>Pseudomonadati</taxon>
        <taxon>Pseudomonadota</taxon>
        <taxon>Alphaproteobacteria</taxon>
        <taxon>Rhodospirillales</taxon>
        <taxon>Rhodospirillaceae</taxon>
        <taxon>Denitrobaculum</taxon>
    </lineage>
</organism>
<evidence type="ECO:0000313" key="2">
    <source>
        <dbReference type="Proteomes" id="UP000315252"/>
    </source>
</evidence>
<name>A0A545U1H6_9PROT</name>
<evidence type="ECO:0008006" key="3">
    <source>
        <dbReference type="Google" id="ProtNLM"/>
    </source>
</evidence>
<keyword evidence="2" id="KW-1185">Reference proteome</keyword>
<dbReference type="AlphaFoldDB" id="A0A545U1H6"/>
<dbReference type="SUPFAM" id="SSF53756">
    <property type="entry name" value="UDP-Glycosyltransferase/glycogen phosphorylase"/>
    <property type="match status" value="1"/>
</dbReference>
<dbReference type="EMBL" id="VHSH01000001">
    <property type="protein sequence ID" value="TQV83331.1"/>
    <property type="molecule type" value="Genomic_DNA"/>
</dbReference>
<accession>A0A545U1H6</accession>
<dbReference type="OrthoDB" id="8549922at2"/>
<dbReference type="RefSeq" id="WP_142894522.1">
    <property type="nucleotide sequence ID" value="NZ_ML660052.1"/>
</dbReference>
<gene>
    <name evidence="1" type="ORF">FKG95_01660</name>
</gene>